<dbReference type="Pfam" id="PF00270">
    <property type="entry name" value="DEAD"/>
    <property type="match status" value="1"/>
</dbReference>
<keyword evidence="2 8" id="KW-0547">Nucleotide-binding</keyword>
<accession>A0A8H7J9K4</accession>
<dbReference type="Gene3D" id="3.40.50.300">
    <property type="entry name" value="P-loop containing nucleotide triphosphate hydrolases"/>
    <property type="match status" value="2"/>
</dbReference>
<dbReference type="EC" id="3.6.4.13" evidence="1"/>
<dbReference type="EMBL" id="RZGK01000005">
    <property type="protein sequence ID" value="KAF9699035.1"/>
    <property type="molecule type" value="Genomic_DNA"/>
</dbReference>
<dbReference type="PROSITE" id="PS51192">
    <property type="entry name" value="HELICASE_ATP_BIND_1"/>
    <property type="match status" value="1"/>
</dbReference>
<dbReference type="GO" id="GO:0005524">
    <property type="term" value="F:ATP binding"/>
    <property type="evidence" value="ECO:0007669"/>
    <property type="project" value="UniProtKB-KW"/>
</dbReference>
<keyword evidence="3 8" id="KW-0378">Hydrolase</keyword>
<evidence type="ECO:0000259" key="12">
    <source>
        <dbReference type="PROSITE" id="PS51195"/>
    </source>
</evidence>
<dbReference type="OrthoDB" id="196131at2759"/>
<dbReference type="Pfam" id="PF00271">
    <property type="entry name" value="Helicase_C"/>
    <property type="match status" value="1"/>
</dbReference>
<feature type="compositionally biased region" description="Basic and acidic residues" evidence="9">
    <location>
        <begin position="532"/>
        <end position="543"/>
    </location>
</feature>
<proteinExistence type="inferred from homology"/>
<evidence type="ECO:0000313" key="13">
    <source>
        <dbReference type="EMBL" id="KAF9699035.1"/>
    </source>
</evidence>
<evidence type="ECO:0000259" key="11">
    <source>
        <dbReference type="PROSITE" id="PS51194"/>
    </source>
</evidence>
<feature type="region of interest" description="Disordered" evidence="9">
    <location>
        <begin position="576"/>
        <end position="615"/>
    </location>
</feature>
<keyword evidence="4 8" id="KW-0347">Helicase</keyword>
<keyword evidence="14" id="KW-1185">Reference proteome</keyword>
<evidence type="ECO:0000256" key="6">
    <source>
        <dbReference type="ARBA" id="ARBA00047984"/>
    </source>
</evidence>
<evidence type="ECO:0000256" key="1">
    <source>
        <dbReference type="ARBA" id="ARBA00012552"/>
    </source>
</evidence>
<reference evidence="13" key="1">
    <citation type="submission" date="2018-12" db="EMBL/GenBank/DDBJ databases">
        <authorList>
            <person name="Syme R.A."/>
            <person name="Farfan-Caceres L."/>
            <person name="Lichtenzveig J."/>
        </authorList>
    </citation>
    <scope>NUCLEOTIDE SEQUENCE</scope>
    <source>
        <strain evidence="13">Al4</strain>
    </source>
</reference>
<dbReference type="SMART" id="SM00487">
    <property type="entry name" value="DEXDc"/>
    <property type="match status" value="1"/>
</dbReference>
<dbReference type="PROSITE" id="PS51195">
    <property type="entry name" value="Q_MOTIF"/>
    <property type="match status" value="1"/>
</dbReference>
<dbReference type="InterPro" id="IPR000629">
    <property type="entry name" value="RNA-helicase_DEAD-box_CS"/>
</dbReference>
<dbReference type="GO" id="GO:0003676">
    <property type="term" value="F:nucleic acid binding"/>
    <property type="evidence" value="ECO:0007669"/>
    <property type="project" value="InterPro"/>
</dbReference>
<dbReference type="InterPro" id="IPR011545">
    <property type="entry name" value="DEAD/DEAH_box_helicase_dom"/>
</dbReference>
<sequence>MSDAGEPEARARPAPPPLSEEAAAARKELLVQDLARAKDAGWNNPIPFNYETVVGGEAEPDKTRDGVPWLSDAAIYQWDDEFGDVGEPNPELEKMLFQDENMQRAGNAIKALSYEVTVEGPEKVLPVREFDDAGLHPVMLQNVKLCQYSAPTPIQSYCIPAVLTGHDVVAIAQTGSGKTAAFLLPILSKLMGKARQLAAPRPNPARYNPLTDRVRAEPLVLVVCPTRELACQIFDEARRLCYRTMLRPCVVYGGAPTRNQREQLEMGCDILVATPGRLMDFMQNLSLLSFRRLKFTVIDEADELLSSGWEEAMEKLFSGSDVNADADHTYLMFSATFPKTARRLAKEYMDTDYLRIKVGRVGSTHQNITQTIVYVDEYAKNQALFDLIFSSEPQRTLIFVNSKRKCDMVDDFLYNKGLPCTSIHSDRTQREREDALRSFRTARCPILVATGVTARGLDVANVKHIINYDLPSTQHDGITEYVHRIGRTARIGNEGKATSFYNDRNEDLGEDLVKILLESKQEVPDFLEQFKPEDPNTIEWRDGTDDESDDGLGGGFGADAGGFDSGAGFDAGAGFGGEDTGGFGGDSGGAGDAGGFGNDNGGGFSGGAEDKVASW</sequence>
<organism evidence="13 14">
    <name type="scientific">Ascochyta lentis</name>
    <dbReference type="NCBI Taxonomy" id="205686"/>
    <lineage>
        <taxon>Eukaryota</taxon>
        <taxon>Fungi</taxon>
        <taxon>Dikarya</taxon>
        <taxon>Ascomycota</taxon>
        <taxon>Pezizomycotina</taxon>
        <taxon>Dothideomycetes</taxon>
        <taxon>Pleosporomycetidae</taxon>
        <taxon>Pleosporales</taxon>
        <taxon>Pleosporineae</taxon>
        <taxon>Didymellaceae</taxon>
        <taxon>Ascochyta</taxon>
    </lineage>
</organism>
<dbReference type="PANTHER" id="PTHR47958">
    <property type="entry name" value="ATP-DEPENDENT RNA HELICASE DBP3"/>
    <property type="match status" value="1"/>
</dbReference>
<comment type="caution">
    <text evidence="13">The sequence shown here is derived from an EMBL/GenBank/DDBJ whole genome shotgun (WGS) entry which is preliminary data.</text>
</comment>
<feature type="domain" description="DEAD-box RNA helicase Q" evidence="12">
    <location>
        <begin position="128"/>
        <end position="156"/>
    </location>
</feature>
<evidence type="ECO:0000256" key="3">
    <source>
        <dbReference type="ARBA" id="ARBA00022801"/>
    </source>
</evidence>
<dbReference type="SMART" id="SM00490">
    <property type="entry name" value="HELICc"/>
    <property type="match status" value="1"/>
</dbReference>
<dbReference type="InterPro" id="IPR001650">
    <property type="entry name" value="Helicase_C-like"/>
</dbReference>
<evidence type="ECO:0000256" key="4">
    <source>
        <dbReference type="ARBA" id="ARBA00022806"/>
    </source>
</evidence>
<feature type="region of interest" description="Disordered" evidence="9">
    <location>
        <begin position="532"/>
        <end position="559"/>
    </location>
</feature>
<evidence type="ECO:0000256" key="9">
    <source>
        <dbReference type="SAM" id="MobiDB-lite"/>
    </source>
</evidence>
<dbReference type="SUPFAM" id="SSF52540">
    <property type="entry name" value="P-loop containing nucleoside triphosphate hydrolases"/>
    <property type="match status" value="1"/>
</dbReference>
<dbReference type="CDD" id="cd18787">
    <property type="entry name" value="SF2_C_DEAD"/>
    <property type="match status" value="1"/>
</dbReference>
<feature type="domain" description="Helicase ATP-binding" evidence="10">
    <location>
        <begin position="159"/>
        <end position="355"/>
    </location>
</feature>
<keyword evidence="5 8" id="KW-0067">ATP-binding</keyword>
<comment type="similarity">
    <text evidence="8">Belongs to the DEAD box helicase family.</text>
</comment>
<evidence type="ECO:0000259" key="10">
    <source>
        <dbReference type="PROSITE" id="PS51192"/>
    </source>
</evidence>
<gene>
    <name evidence="13" type="ORF">EKO04_003175</name>
</gene>
<dbReference type="InterPro" id="IPR014014">
    <property type="entry name" value="RNA_helicase_DEAD_Q_motif"/>
</dbReference>
<reference evidence="13" key="2">
    <citation type="submission" date="2020-09" db="EMBL/GenBank/DDBJ databases">
        <title>Reference genome assembly for Australian Ascochyta lentis isolate Al4.</title>
        <authorList>
            <person name="Lee R.C."/>
            <person name="Farfan-Caceres L.M."/>
            <person name="Debler J.W."/>
            <person name="Williams A.H."/>
            <person name="Henares B.M."/>
        </authorList>
    </citation>
    <scope>NUCLEOTIDE SEQUENCE</scope>
    <source>
        <strain evidence="13">Al4</strain>
    </source>
</reference>
<evidence type="ECO:0000256" key="5">
    <source>
        <dbReference type="ARBA" id="ARBA00022840"/>
    </source>
</evidence>
<feature type="short sequence motif" description="Q motif" evidence="7">
    <location>
        <begin position="128"/>
        <end position="156"/>
    </location>
</feature>
<dbReference type="FunFam" id="3.40.50.300:FF:000008">
    <property type="entry name" value="ATP-dependent RNA helicase RhlB"/>
    <property type="match status" value="1"/>
</dbReference>
<dbReference type="PROSITE" id="PS51194">
    <property type="entry name" value="HELICASE_CTER"/>
    <property type="match status" value="1"/>
</dbReference>
<evidence type="ECO:0000256" key="2">
    <source>
        <dbReference type="ARBA" id="ARBA00022741"/>
    </source>
</evidence>
<evidence type="ECO:0000256" key="7">
    <source>
        <dbReference type="PROSITE-ProRule" id="PRU00552"/>
    </source>
</evidence>
<feature type="domain" description="Helicase C-terminal" evidence="11">
    <location>
        <begin position="367"/>
        <end position="531"/>
    </location>
</feature>
<dbReference type="GO" id="GO:0003724">
    <property type="term" value="F:RNA helicase activity"/>
    <property type="evidence" value="ECO:0007669"/>
    <property type="project" value="UniProtKB-EC"/>
</dbReference>
<evidence type="ECO:0000256" key="8">
    <source>
        <dbReference type="RuleBase" id="RU000492"/>
    </source>
</evidence>
<protein>
    <recommendedName>
        <fullName evidence="1">RNA helicase</fullName>
        <ecNumber evidence="1">3.6.4.13</ecNumber>
    </recommendedName>
</protein>
<comment type="catalytic activity">
    <reaction evidence="6">
        <text>ATP + H2O = ADP + phosphate + H(+)</text>
        <dbReference type="Rhea" id="RHEA:13065"/>
        <dbReference type="ChEBI" id="CHEBI:15377"/>
        <dbReference type="ChEBI" id="CHEBI:15378"/>
        <dbReference type="ChEBI" id="CHEBI:30616"/>
        <dbReference type="ChEBI" id="CHEBI:43474"/>
        <dbReference type="ChEBI" id="CHEBI:456216"/>
        <dbReference type="EC" id="3.6.4.13"/>
    </reaction>
</comment>
<dbReference type="GO" id="GO:0016787">
    <property type="term" value="F:hydrolase activity"/>
    <property type="evidence" value="ECO:0007669"/>
    <property type="project" value="UniProtKB-KW"/>
</dbReference>
<dbReference type="InterPro" id="IPR027417">
    <property type="entry name" value="P-loop_NTPase"/>
</dbReference>
<dbReference type="InterPro" id="IPR014001">
    <property type="entry name" value="Helicase_ATP-bd"/>
</dbReference>
<evidence type="ECO:0000313" key="14">
    <source>
        <dbReference type="Proteomes" id="UP000651452"/>
    </source>
</evidence>
<dbReference type="Proteomes" id="UP000651452">
    <property type="component" value="Unassembled WGS sequence"/>
</dbReference>
<feature type="compositionally biased region" description="Gly residues" evidence="9">
    <location>
        <begin position="576"/>
        <end position="606"/>
    </location>
</feature>
<name>A0A8H7J9K4_9PLEO</name>
<dbReference type="PROSITE" id="PS00039">
    <property type="entry name" value="DEAD_ATP_HELICASE"/>
    <property type="match status" value="1"/>
</dbReference>
<feature type="region of interest" description="Disordered" evidence="9">
    <location>
        <begin position="1"/>
        <end position="24"/>
    </location>
</feature>
<dbReference type="AlphaFoldDB" id="A0A8H7J9K4"/>